<name>A0A9W8PL48_9HYPO</name>
<organism evidence="1 2">
    <name type="scientific">Fusarium irregulare</name>
    <dbReference type="NCBI Taxonomy" id="2494466"/>
    <lineage>
        <taxon>Eukaryota</taxon>
        <taxon>Fungi</taxon>
        <taxon>Dikarya</taxon>
        <taxon>Ascomycota</taxon>
        <taxon>Pezizomycotina</taxon>
        <taxon>Sordariomycetes</taxon>
        <taxon>Hypocreomycetidae</taxon>
        <taxon>Hypocreales</taxon>
        <taxon>Nectriaceae</taxon>
        <taxon>Fusarium</taxon>
        <taxon>Fusarium incarnatum-equiseti species complex</taxon>
    </lineage>
</organism>
<protein>
    <submittedName>
        <fullName evidence="1">Uncharacterized protein</fullName>
    </submittedName>
</protein>
<evidence type="ECO:0000313" key="1">
    <source>
        <dbReference type="EMBL" id="KAJ4009468.1"/>
    </source>
</evidence>
<reference evidence="1" key="1">
    <citation type="submission" date="2022-10" db="EMBL/GenBank/DDBJ databases">
        <title>Fusarium specimens isolated from Avocado Roots.</title>
        <authorList>
            <person name="Stajich J."/>
            <person name="Roper C."/>
            <person name="Heimlech-Rivalta G."/>
        </authorList>
    </citation>
    <scope>NUCLEOTIDE SEQUENCE</scope>
    <source>
        <strain evidence="1">CF00143</strain>
    </source>
</reference>
<accession>A0A9W8PL48</accession>
<dbReference type="Proteomes" id="UP001152130">
    <property type="component" value="Unassembled WGS sequence"/>
</dbReference>
<gene>
    <name evidence="1" type="ORF">NW766_008585</name>
</gene>
<keyword evidence="2" id="KW-1185">Reference proteome</keyword>
<dbReference type="EMBL" id="JAPDHF010000013">
    <property type="protein sequence ID" value="KAJ4009468.1"/>
    <property type="molecule type" value="Genomic_DNA"/>
</dbReference>
<dbReference type="AlphaFoldDB" id="A0A9W8PL48"/>
<evidence type="ECO:0000313" key="2">
    <source>
        <dbReference type="Proteomes" id="UP001152130"/>
    </source>
</evidence>
<sequence length="238" mass="26370">MDMSRLEELRDLAGSLIEAARLVRQKRRDEGGMIVLRTASQLISFQVVLEDLQHQGSIESSSLLMPTVEDCQKAMHEIKRLFDEITPSSVTTTDQIRLLPAWWQNDLEHVLEGLWTSANTLSTAMGGGLHSLKGITQAGVLQAEMDRKSFDILSEQVWEATAEIFGRDDRDNGEARGFTVSELSLAAEADSVNSTGFVTVCPRAHFSPKPLKELESNVEFVCCCAAAPHQSSLRYKSM</sequence>
<comment type="caution">
    <text evidence="1">The sequence shown here is derived from an EMBL/GenBank/DDBJ whole genome shotgun (WGS) entry which is preliminary data.</text>
</comment>
<proteinExistence type="predicted"/>